<evidence type="ECO:0000313" key="3">
    <source>
        <dbReference type="EMBL" id="MBB6214981.1"/>
    </source>
</evidence>
<name>A0A841KNW9_9FIRM</name>
<sequence length="391" mass="42941">MKKFLNGLLTVFLLVVIVGGVGYIGYNYLYMNHGSMNLPGTENQQANDSTSTNNSSSANGQQNMQHGAMNNQTTQQNNGQSATGIRGATGEMTLALQNKDSLNKATYLINESIRLMTLDPYAPKEKVEMNMGNMQPQTNYNPIVDNTQPNNTAEANSQGNTTINVYPPADTSSNTQMNASTQMGDMGITYDANKMEQLHTGLYKLSVGMQLLEQLNNELVSQAEQANQNTQNLVQYYSNQYNMTLQNKNKLNQALNYVNEAANLVNINPYVSANGLVFDKDKMQQIHQSVFKLAQGVGELNKLGDDFTKQAVYMANMMQNYMNNPNLSQMNHGTSSTPSLFGGIFNNISIPTVVNATLVLFAIAFILGILGSIFNLLKPSTQKDRKEASAN</sequence>
<keyword evidence="2" id="KW-0812">Transmembrane</keyword>
<evidence type="ECO:0000313" key="4">
    <source>
        <dbReference type="Proteomes" id="UP000579281"/>
    </source>
</evidence>
<comment type="caution">
    <text evidence="3">The sequence shown here is derived from an EMBL/GenBank/DDBJ whole genome shotgun (WGS) entry which is preliminary data.</text>
</comment>
<organism evidence="3 4">
    <name type="scientific">Anaerosolibacter carboniphilus</name>
    <dbReference type="NCBI Taxonomy" id="1417629"/>
    <lineage>
        <taxon>Bacteria</taxon>
        <taxon>Bacillati</taxon>
        <taxon>Bacillota</taxon>
        <taxon>Clostridia</taxon>
        <taxon>Peptostreptococcales</taxon>
        <taxon>Thermotaleaceae</taxon>
        <taxon>Anaerosolibacter</taxon>
    </lineage>
</organism>
<dbReference type="AlphaFoldDB" id="A0A841KNW9"/>
<feature type="region of interest" description="Disordered" evidence="1">
    <location>
        <begin position="40"/>
        <end position="65"/>
    </location>
</feature>
<gene>
    <name evidence="3" type="ORF">HNQ80_001070</name>
</gene>
<dbReference type="RefSeq" id="WP_184308875.1">
    <property type="nucleotide sequence ID" value="NZ_JACHEN010000005.1"/>
</dbReference>
<evidence type="ECO:0000256" key="2">
    <source>
        <dbReference type="SAM" id="Phobius"/>
    </source>
</evidence>
<dbReference type="Proteomes" id="UP000579281">
    <property type="component" value="Unassembled WGS sequence"/>
</dbReference>
<protein>
    <submittedName>
        <fullName evidence="3">Uncharacterized protein</fullName>
    </submittedName>
</protein>
<keyword evidence="2" id="KW-1133">Transmembrane helix</keyword>
<accession>A0A841KNW9</accession>
<proteinExistence type="predicted"/>
<evidence type="ECO:0000256" key="1">
    <source>
        <dbReference type="SAM" id="MobiDB-lite"/>
    </source>
</evidence>
<feature type="compositionally biased region" description="Low complexity" evidence="1">
    <location>
        <begin position="43"/>
        <end position="65"/>
    </location>
</feature>
<feature type="transmembrane region" description="Helical" evidence="2">
    <location>
        <begin position="7"/>
        <end position="29"/>
    </location>
</feature>
<keyword evidence="2" id="KW-0472">Membrane</keyword>
<reference evidence="3 4" key="1">
    <citation type="submission" date="2020-08" db="EMBL/GenBank/DDBJ databases">
        <title>Genomic Encyclopedia of Type Strains, Phase IV (KMG-IV): sequencing the most valuable type-strain genomes for metagenomic binning, comparative biology and taxonomic classification.</title>
        <authorList>
            <person name="Goeker M."/>
        </authorList>
    </citation>
    <scope>NUCLEOTIDE SEQUENCE [LARGE SCALE GENOMIC DNA]</scope>
    <source>
        <strain evidence="3 4">DSM 103526</strain>
    </source>
</reference>
<dbReference type="EMBL" id="JACHEN010000005">
    <property type="protein sequence ID" value="MBB6214981.1"/>
    <property type="molecule type" value="Genomic_DNA"/>
</dbReference>
<keyword evidence="4" id="KW-1185">Reference proteome</keyword>
<feature type="transmembrane region" description="Helical" evidence="2">
    <location>
        <begin position="356"/>
        <end position="377"/>
    </location>
</feature>